<dbReference type="InterPro" id="IPR012171">
    <property type="entry name" value="Fatty_acid_desaturase"/>
</dbReference>
<evidence type="ECO:0000313" key="3">
    <source>
        <dbReference type="EMBL" id="GAA0607137.1"/>
    </source>
</evidence>
<reference evidence="3 4" key="1">
    <citation type="journal article" date="2019" name="Int. J. Syst. Evol. Microbiol.">
        <title>The Global Catalogue of Microorganisms (GCM) 10K type strain sequencing project: providing services to taxonomists for standard genome sequencing and annotation.</title>
        <authorList>
            <consortium name="The Broad Institute Genomics Platform"/>
            <consortium name="The Broad Institute Genome Sequencing Center for Infectious Disease"/>
            <person name="Wu L."/>
            <person name="Ma J."/>
        </authorList>
    </citation>
    <scope>NUCLEOTIDE SEQUENCE [LARGE SCALE GENOMIC DNA]</scope>
    <source>
        <strain evidence="3 4">JCM 10671</strain>
    </source>
</reference>
<comment type="caution">
    <text evidence="3">The sequence shown here is derived from an EMBL/GenBank/DDBJ whole genome shotgun (WGS) entry which is preliminary data.</text>
</comment>
<dbReference type="InterPro" id="IPR005804">
    <property type="entry name" value="FA_desaturase_dom"/>
</dbReference>
<proteinExistence type="predicted"/>
<evidence type="ECO:0000259" key="2">
    <source>
        <dbReference type="Pfam" id="PF00487"/>
    </source>
</evidence>
<keyword evidence="1" id="KW-0812">Transmembrane</keyword>
<gene>
    <name evidence="3" type="ORF">GCM10009547_06340</name>
</gene>
<dbReference type="Pfam" id="PF00487">
    <property type="entry name" value="FA_desaturase"/>
    <property type="match status" value="1"/>
</dbReference>
<name>A0ABN1GA38_9ACTN</name>
<feature type="transmembrane region" description="Helical" evidence="1">
    <location>
        <begin position="190"/>
        <end position="208"/>
    </location>
</feature>
<dbReference type="PIRSF" id="PIRSF015921">
    <property type="entry name" value="FA_sphinglp_des"/>
    <property type="match status" value="1"/>
</dbReference>
<dbReference type="EMBL" id="BAAAHE010000007">
    <property type="protein sequence ID" value="GAA0607137.1"/>
    <property type="molecule type" value="Genomic_DNA"/>
</dbReference>
<protein>
    <submittedName>
        <fullName evidence="3">Acyl-CoA desaturase</fullName>
    </submittedName>
</protein>
<feature type="domain" description="Fatty acid desaturase" evidence="2">
    <location>
        <begin position="60"/>
        <end position="311"/>
    </location>
</feature>
<evidence type="ECO:0000313" key="4">
    <source>
        <dbReference type="Proteomes" id="UP001500957"/>
    </source>
</evidence>
<feature type="transmembrane region" description="Helical" evidence="1">
    <location>
        <begin position="36"/>
        <end position="54"/>
    </location>
</feature>
<dbReference type="CDD" id="cd03506">
    <property type="entry name" value="Delta6-FADS-like"/>
    <property type="match status" value="1"/>
</dbReference>
<dbReference type="PANTHER" id="PTHR19353">
    <property type="entry name" value="FATTY ACID DESATURASE 2"/>
    <property type="match status" value="1"/>
</dbReference>
<dbReference type="Proteomes" id="UP001500957">
    <property type="component" value="Unassembled WGS sequence"/>
</dbReference>
<evidence type="ECO:0000256" key="1">
    <source>
        <dbReference type="SAM" id="Phobius"/>
    </source>
</evidence>
<dbReference type="PANTHER" id="PTHR19353:SF19">
    <property type="entry name" value="DELTA(5) FATTY ACID DESATURASE C-RELATED"/>
    <property type="match status" value="1"/>
</dbReference>
<accession>A0ABN1GA38</accession>
<dbReference type="RefSeq" id="WP_344601516.1">
    <property type="nucleotide sequence ID" value="NZ_BAAAHE010000007.1"/>
</dbReference>
<keyword evidence="4" id="KW-1185">Reference proteome</keyword>
<feature type="transmembrane region" description="Helical" evidence="1">
    <location>
        <begin position="60"/>
        <end position="79"/>
    </location>
</feature>
<sequence>MSDVLLDPPARSASDFAPLLDQVRTSGLLRLRRRRYVVMIACDLLALAGVWATIQVVGNTWWQLFLALPLAIFTVRMIFVAHDVGHRQVARTSRVNKVAGYLVGDVLLGLSARWWIDKHSRHHANPNQVGRDPDVGTGALCWTTDQAMGRSPVMTWLGRHQGRLFFPLLMLEALNLHIGSARVARSARELAMLTAHVAAYLGLLLWAMGPGKAVVFLLVHQALVGLHLGCAFAPGHKGMVMPPPGARWDFLRKQVLTTRNVQGGPATDWFLGGLNYQIEHHLFPGMPRPNLRAAQPLVRAHCSDLGLPYAEEPLVSSFGITIRHLQQVGRRA</sequence>
<keyword evidence="1" id="KW-0472">Membrane</keyword>
<keyword evidence="1" id="KW-1133">Transmembrane helix</keyword>
<organism evidence="3 4">
    <name type="scientific">Sporichthya brevicatena</name>
    <dbReference type="NCBI Taxonomy" id="171442"/>
    <lineage>
        <taxon>Bacteria</taxon>
        <taxon>Bacillati</taxon>
        <taxon>Actinomycetota</taxon>
        <taxon>Actinomycetes</taxon>
        <taxon>Sporichthyales</taxon>
        <taxon>Sporichthyaceae</taxon>
        <taxon>Sporichthya</taxon>
    </lineage>
</organism>